<feature type="transmembrane region" description="Helical" evidence="8">
    <location>
        <begin position="139"/>
        <end position="160"/>
    </location>
</feature>
<sequence length="215" mass="23577">MASQNKQGNASLLIILMAGLFLAILNQTLLNVAMPHLMTEFNVSATTIQWLTTGYMLVNGVLIPLSAFLIMRFGGRSLFLTAMLLFTIGTLICGISPNFSTMLIGRLIQAAGGGILQPLVMTTILFIFPPESRGKGMGIFGLAMMFAPAVGPTLSGWIIENYDWRIMFYGLVPIGVIVIICGFFLFKNMTEPKKSSLISRERFFPSSVLHHCFTV</sequence>
<dbReference type="InterPro" id="IPR036259">
    <property type="entry name" value="MFS_trans_sf"/>
</dbReference>
<comment type="subcellular location">
    <subcellularLocation>
        <location evidence="1">Cell membrane</location>
        <topology evidence="1">Multi-pass membrane protein</topology>
    </subcellularLocation>
</comment>
<protein>
    <submittedName>
        <fullName evidence="10">MFS-type transporter YhcA</fullName>
    </submittedName>
</protein>
<feature type="transmembrane region" description="Helical" evidence="8">
    <location>
        <begin position="166"/>
        <end position="186"/>
    </location>
</feature>
<evidence type="ECO:0000256" key="1">
    <source>
        <dbReference type="ARBA" id="ARBA00004651"/>
    </source>
</evidence>
<evidence type="ECO:0000259" key="9">
    <source>
        <dbReference type="PROSITE" id="PS50850"/>
    </source>
</evidence>
<proteinExistence type="inferred from homology"/>
<evidence type="ECO:0000313" key="10">
    <source>
        <dbReference type="EMBL" id="ASB90386.1"/>
    </source>
</evidence>
<evidence type="ECO:0000256" key="4">
    <source>
        <dbReference type="ARBA" id="ARBA00022475"/>
    </source>
</evidence>
<dbReference type="PANTHER" id="PTHR42718:SF9">
    <property type="entry name" value="MAJOR FACILITATOR SUPERFAMILY MULTIDRUG TRANSPORTER MFSC"/>
    <property type="match status" value="1"/>
</dbReference>
<evidence type="ECO:0000313" key="11">
    <source>
        <dbReference type="Proteomes" id="UP000196877"/>
    </source>
</evidence>
<dbReference type="Pfam" id="PF07690">
    <property type="entry name" value="MFS_1"/>
    <property type="match status" value="1"/>
</dbReference>
<dbReference type="InterPro" id="IPR004638">
    <property type="entry name" value="EmrB-like"/>
</dbReference>
<keyword evidence="11" id="KW-1185">Reference proteome</keyword>
<dbReference type="Gene3D" id="1.20.1720.10">
    <property type="entry name" value="Multidrug resistance protein D"/>
    <property type="match status" value="1"/>
</dbReference>
<reference evidence="10 11" key="1">
    <citation type="submission" date="2017-06" db="EMBL/GenBank/DDBJ databases">
        <title>Genome sequence of Bacillus sonorensis strain SRCM101395.</title>
        <authorList>
            <person name="Cho S.H."/>
        </authorList>
    </citation>
    <scope>NUCLEOTIDE SEQUENCE [LARGE SCALE GENOMIC DNA]</scope>
    <source>
        <strain evidence="10 11">SRCM101395</strain>
    </source>
</reference>
<feature type="transmembrane region" description="Helical" evidence="8">
    <location>
        <begin position="103"/>
        <end position="127"/>
    </location>
</feature>
<dbReference type="Proteomes" id="UP000196877">
    <property type="component" value="Chromosome"/>
</dbReference>
<evidence type="ECO:0000256" key="6">
    <source>
        <dbReference type="ARBA" id="ARBA00022989"/>
    </source>
</evidence>
<evidence type="ECO:0000256" key="5">
    <source>
        <dbReference type="ARBA" id="ARBA00022692"/>
    </source>
</evidence>
<gene>
    <name evidence="10" type="ORF">S101395_03880</name>
</gene>
<feature type="transmembrane region" description="Helical" evidence="8">
    <location>
        <begin position="50"/>
        <end position="71"/>
    </location>
</feature>
<evidence type="ECO:0000256" key="8">
    <source>
        <dbReference type="SAM" id="Phobius"/>
    </source>
</evidence>
<evidence type="ECO:0000256" key="7">
    <source>
        <dbReference type="ARBA" id="ARBA00023136"/>
    </source>
</evidence>
<keyword evidence="4" id="KW-1003">Cell membrane</keyword>
<keyword evidence="3" id="KW-0813">Transport</keyword>
<name>A0ABN5AI38_9BACI</name>
<dbReference type="EMBL" id="CP021920">
    <property type="protein sequence ID" value="ASB90386.1"/>
    <property type="molecule type" value="Genomic_DNA"/>
</dbReference>
<accession>A0ABN5AI38</accession>
<keyword evidence="5 8" id="KW-0812">Transmembrane</keyword>
<dbReference type="PROSITE" id="PS50850">
    <property type="entry name" value="MFS"/>
    <property type="match status" value="1"/>
</dbReference>
<feature type="transmembrane region" description="Helical" evidence="8">
    <location>
        <begin position="12"/>
        <end position="30"/>
    </location>
</feature>
<dbReference type="PRINTS" id="PR01036">
    <property type="entry name" value="TCRTETB"/>
</dbReference>
<evidence type="ECO:0000256" key="3">
    <source>
        <dbReference type="ARBA" id="ARBA00022448"/>
    </source>
</evidence>
<dbReference type="InterPro" id="IPR011701">
    <property type="entry name" value="MFS"/>
</dbReference>
<comment type="similarity">
    <text evidence="2">Belongs to the major facilitator superfamily. EmrB family.</text>
</comment>
<dbReference type="InterPro" id="IPR020846">
    <property type="entry name" value="MFS_dom"/>
</dbReference>
<dbReference type="NCBIfam" id="TIGR00711">
    <property type="entry name" value="efflux_EmrB"/>
    <property type="match status" value="1"/>
</dbReference>
<feature type="transmembrane region" description="Helical" evidence="8">
    <location>
        <begin position="78"/>
        <end position="97"/>
    </location>
</feature>
<feature type="domain" description="Major facilitator superfamily (MFS) profile" evidence="9">
    <location>
        <begin position="12"/>
        <end position="215"/>
    </location>
</feature>
<dbReference type="SUPFAM" id="SSF103473">
    <property type="entry name" value="MFS general substrate transporter"/>
    <property type="match status" value="1"/>
</dbReference>
<keyword evidence="7 8" id="KW-0472">Membrane</keyword>
<evidence type="ECO:0000256" key="2">
    <source>
        <dbReference type="ARBA" id="ARBA00008537"/>
    </source>
</evidence>
<dbReference type="PANTHER" id="PTHR42718">
    <property type="entry name" value="MAJOR FACILITATOR SUPERFAMILY MULTIDRUG TRANSPORTER MFSC"/>
    <property type="match status" value="1"/>
</dbReference>
<organism evidence="10 11">
    <name type="scientific">Bacillus sonorensis</name>
    <dbReference type="NCBI Taxonomy" id="119858"/>
    <lineage>
        <taxon>Bacteria</taxon>
        <taxon>Bacillati</taxon>
        <taxon>Bacillota</taxon>
        <taxon>Bacilli</taxon>
        <taxon>Bacillales</taxon>
        <taxon>Bacillaceae</taxon>
        <taxon>Bacillus</taxon>
    </lineage>
</organism>
<keyword evidence="6 8" id="KW-1133">Transmembrane helix</keyword>